<dbReference type="Gene3D" id="2.60.40.1220">
    <property type="match status" value="1"/>
</dbReference>
<evidence type="ECO:0000313" key="5">
    <source>
        <dbReference type="Proteomes" id="UP000033945"/>
    </source>
</evidence>
<gene>
    <name evidence="4" type="ORF">UW55_C0044G0001</name>
</gene>
<dbReference type="InterPro" id="IPR014755">
    <property type="entry name" value="Cu-Rt/internalin_Ig-like"/>
</dbReference>
<keyword evidence="4" id="KW-0378">Hydrolase</keyword>
<reference evidence="4 5" key="1">
    <citation type="journal article" date="2015" name="Nature">
        <title>rRNA introns, odd ribosomes, and small enigmatic genomes across a large radiation of phyla.</title>
        <authorList>
            <person name="Brown C.T."/>
            <person name="Hug L.A."/>
            <person name="Thomas B.C."/>
            <person name="Sharon I."/>
            <person name="Castelle C.J."/>
            <person name="Singh A."/>
            <person name="Wilkins M.J."/>
            <person name="Williams K.H."/>
            <person name="Banfield J.F."/>
        </authorList>
    </citation>
    <scope>NUCLEOTIDE SEQUENCE [LARGE SCALE GENOMIC DNA]</scope>
</reference>
<dbReference type="InterPro" id="IPR032812">
    <property type="entry name" value="SbsA_Ig"/>
</dbReference>
<organism evidence="4 5">
    <name type="scientific">Candidatus Giovannonibacteria bacterium GW2011_GWA2_44_26</name>
    <dbReference type="NCBI Taxonomy" id="1618648"/>
    <lineage>
        <taxon>Bacteria</taxon>
        <taxon>Candidatus Giovannoniibacteriota</taxon>
    </lineage>
</organism>
<comment type="caution">
    <text evidence="4">The sequence shown here is derived from an EMBL/GenBank/DDBJ whole genome shotgun (WGS) entry which is preliminary data.</text>
</comment>
<evidence type="ECO:0000313" key="4">
    <source>
        <dbReference type="EMBL" id="KKT60818.1"/>
    </source>
</evidence>
<feature type="non-terminal residue" evidence="4">
    <location>
        <position position="758"/>
    </location>
</feature>
<proteinExistence type="predicted"/>
<feature type="domain" description="SbsA Ig-like" evidence="3">
    <location>
        <begin position="534"/>
        <end position="641"/>
    </location>
</feature>
<sequence>MSKKFFVFLMALLGGVFLWSNAYAAAPQITNAKYKAAGNSPKVAVFFDQGVQRVGGGGDLTPADFTLGGASSTGATINNVWAVDLNGKGDNGAPSVLGVFQFDSNFLGVMFSEEVDAQTATSSGSYANFLTAAGGDAPGLQDRLLAPELSFAALQTTASTTLGWGVGNSIDIGSIRDLVDNPIAATSTYTILPAIKISEVKAEAASANTQDEFIELYNFGGTVTFSTSTLFLHLRNGAVDTAVPLNLSKNQIPSMGYYLIGNQTGYSGGLSLDASYSSSTDILTANSGVYISASSTPNALVIDLLGMGSSAIKETATTTALAAGKSYERKAQPISATSTMAVGGSEEFKGNFYDSNNNSQDFLLRNTPQPQNSMSPSEFPFGQPGQNDTGAPQVMGSFPGGMPGEMVANNLSYVGFNFNEPMQENTVSLSTVKLYANSAPATNLCSSVSYSNFPTPGNPPGKCVVSSSLAAETHTLKIFGDSTNATSSTAVRDVAGNALNQSGANNGDASGNYVITFTPSSGGSTYTFMAPPVFVMGSLPFPGAVNIPTNIQKVYVKFSSDVATSTLNTTNIRLIKVSDSSVVSLSSVTPSASESRFTSDIAIMNLSGALAANTQYRISVTGVTDTQSRPVDAPPMFTFTTGVGADTSGPLVTGKLPSIASGVPVNAIDIHVMTDDKLDPSTIASTTVKILQGSNEIPGTVDFDPFTGEIMFFANNVFQANTSYTVSVNATTTNPCVKNLSNICLQDNDGTADGAYKF</sequence>
<dbReference type="AlphaFoldDB" id="A0A0G1IPD5"/>
<evidence type="ECO:0000259" key="3">
    <source>
        <dbReference type="Pfam" id="PF13205"/>
    </source>
</evidence>
<evidence type="ECO:0000256" key="1">
    <source>
        <dbReference type="ARBA" id="ARBA00022729"/>
    </source>
</evidence>
<keyword evidence="1 2" id="KW-0732">Signal</keyword>
<dbReference type="EMBL" id="LCIT01000044">
    <property type="protein sequence ID" value="KKT60818.1"/>
    <property type="molecule type" value="Genomic_DNA"/>
</dbReference>
<dbReference type="Pfam" id="PF13205">
    <property type="entry name" value="Big_5"/>
    <property type="match status" value="1"/>
</dbReference>
<evidence type="ECO:0000256" key="2">
    <source>
        <dbReference type="SAM" id="SignalP"/>
    </source>
</evidence>
<name>A0A0G1IPD5_9BACT</name>
<protein>
    <submittedName>
        <fullName evidence="4">Metal dependent amidohydrolase</fullName>
    </submittedName>
</protein>
<feature type="chain" id="PRO_5002537707" evidence="2">
    <location>
        <begin position="25"/>
        <end position="758"/>
    </location>
</feature>
<feature type="signal peptide" evidence="2">
    <location>
        <begin position="1"/>
        <end position="24"/>
    </location>
</feature>
<accession>A0A0G1IPD5</accession>
<dbReference type="Proteomes" id="UP000033945">
    <property type="component" value="Unassembled WGS sequence"/>
</dbReference>
<dbReference type="GO" id="GO:0016787">
    <property type="term" value="F:hydrolase activity"/>
    <property type="evidence" value="ECO:0007669"/>
    <property type="project" value="UniProtKB-KW"/>
</dbReference>